<comment type="catalytic activity">
    <reaction evidence="5">
        <text>cytidine + ATP = CMP + ADP + H(+)</text>
        <dbReference type="Rhea" id="RHEA:24674"/>
        <dbReference type="ChEBI" id="CHEBI:15378"/>
        <dbReference type="ChEBI" id="CHEBI:17562"/>
        <dbReference type="ChEBI" id="CHEBI:30616"/>
        <dbReference type="ChEBI" id="CHEBI:60377"/>
        <dbReference type="ChEBI" id="CHEBI:456216"/>
        <dbReference type="EC" id="2.7.1.48"/>
    </reaction>
</comment>
<dbReference type="GO" id="GO:0044206">
    <property type="term" value="P:UMP salvage"/>
    <property type="evidence" value="ECO:0007669"/>
    <property type="project" value="UniProtKB-UniPathway"/>
</dbReference>
<dbReference type="GO" id="GO:0044211">
    <property type="term" value="P:CTP salvage"/>
    <property type="evidence" value="ECO:0007669"/>
    <property type="project" value="UniProtKB-UniPathway"/>
</dbReference>
<evidence type="ECO:0000259" key="8">
    <source>
        <dbReference type="Pfam" id="PF14681"/>
    </source>
</evidence>
<evidence type="ECO:0000313" key="9">
    <source>
        <dbReference type="EMBL" id="PKI85582.1"/>
    </source>
</evidence>
<keyword evidence="5" id="KW-0067">ATP-binding</keyword>
<keyword evidence="2 5" id="KW-0808">Transferase</keyword>
<dbReference type="InterPro" id="IPR000764">
    <property type="entry name" value="Uridine_kinase-like"/>
</dbReference>
<dbReference type="PANTHER" id="PTHR10285">
    <property type="entry name" value="URIDINE KINASE"/>
    <property type="match status" value="1"/>
</dbReference>
<comment type="pathway">
    <text evidence="1 5">Pyrimidine metabolism; UMP biosynthesis via salvage pathway; UMP from uridine: step 1/1.</text>
</comment>
<dbReference type="NCBIfam" id="NF004018">
    <property type="entry name" value="PRK05480.1"/>
    <property type="match status" value="1"/>
</dbReference>
<feature type="compositionally biased region" description="Polar residues" evidence="6">
    <location>
        <begin position="26"/>
        <end position="40"/>
    </location>
</feature>
<evidence type="ECO:0000256" key="3">
    <source>
        <dbReference type="ARBA" id="ARBA00022741"/>
    </source>
</evidence>
<evidence type="ECO:0000313" key="10">
    <source>
        <dbReference type="Proteomes" id="UP000232875"/>
    </source>
</evidence>
<comment type="catalytic activity">
    <reaction evidence="5">
        <text>uridine + ATP = UMP + ADP + H(+)</text>
        <dbReference type="Rhea" id="RHEA:16825"/>
        <dbReference type="ChEBI" id="CHEBI:15378"/>
        <dbReference type="ChEBI" id="CHEBI:16704"/>
        <dbReference type="ChEBI" id="CHEBI:30616"/>
        <dbReference type="ChEBI" id="CHEBI:57865"/>
        <dbReference type="ChEBI" id="CHEBI:456216"/>
        <dbReference type="EC" id="2.7.1.48"/>
    </reaction>
</comment>
<dbReference type="UniPathway" id="UPA00579">
    <property type="reaction ID" value="UER00640"/>
</dbReference>
<dbReference type="InterPro" id="IPR027417">
    <property type="entry name" value="P-loop_NTPase"/>
</dbReference>
<dbReference type="InterPro" id="IPR006083">
    <property type="entry name" value="PRK/URK"/>
</dbReference>
<dbReference type="Gene3D" id="3.40.50.2020">
    <property type="match status" value="1"/>
</dbReference>
<dbReference type="InterPro" id="IPR029057">
    <property type="entry name" value="PRTase-like"/>
</dbReference>
<sequence>MLQRSDSQGENIHESAPAHGLRNAEARSTGNSGTQGTSAAVPSDAEPHRSYSKTTVIAGAGREQWYNADGIPISPYLVGVAGGSASGKTSIAKEILHQLPHVPWVAIVSQDAFYRPLTLEQTELAYKGQFDFDHPSAIDQELLVHCISELKRSRAANIPVYSFTHHQRTTESTYLYGQAVIVLEGIFALHDPALRAMLDLKIFVQTDPDIMLARRIRRDIVDRGRSVEGVLDQYLRFVKPSFDTFVGPLARYADIIVPGSNNGVAIEVISQHIAKHLKFTPKFPMSAQLSTDIAWEASRYPTHRVLIGTTESGAPAHLVERESPPLPPPPIQLKHVEQTLPLPPNVSVLPQTAQLAGLLTTMHDLNTHSGVFSSACKRVGSMVVEAAMCRLPYRTRTVQLSTGGEYDGLELDVQHICAVSVLRSGEILEKPLRRALPALALGSLLIQSSDSNYRPLLYTVSLPEFLRVRSSAENSYVLLTEAQIGTGASVFMAVRVLLDHGVPEDHIIILSLLVSAKGGVWALQYAFPKVTIVTAGIDPGLQRFVWPATQNEQPLQGDAVTDAAKDRVVFAITPGCGQMGDRFWGT</sequence>
<feature type="compositionally biased region" description="Polar residues" evidence="6">
    <location>
        <begin position="1"/>
        <end position="10"/>
    </location>
</feature>
<feature type="region of interest" description="Disordered" evidence="6">
    <location>
        <begin position="1"/>
        <end position="52"/>
    </location>
</feature>
<dbReference type="Gene3D" id="3.40.50.300">
    <property type="entry name" value="P-loop containing nucleotide triphosphate hydrolases"/>
    <property type="match status" value="1"/>
</dbReference>
<dbReference type="EC" id="2.7.1.48" evidence="5"/>
<evidence type="ECO:0000256" key="4">
    <source>
        <dbReference type="ARBA" id="ARBA00022777"/>
    </source>
</evidence>
<dbReference type="Proteomes" id="UP000232875">
    <property type="component" value="Unassembled WGS sequence"/>
</dbReference>
<name>A0A2N1JGA0_9BASI</name>
<dbReference type="CDD" id="cd02023">
    <property type="entry name" value="UMPK"/>
    <property type="match status" value="1"/>
</dbReference>
<comment type="pathway">
    <text evidence="5">Pyrimidine metabolism; CTP biosynthesis via salvage pathway; CTP from cytidine: step 1/3.</text>
</comment>
<organism evidence="9 10">
    <name type="scientific">Malassezia vespertilionis</name>
    <dbReference type="NCBI Taxonomy" id="2020962"/>
    <lineage>
        <taxon>Eukaryota</taxon>
        <taxon>Fungi</taxon>
        <taxon>Dikarya</taxon>
        <taxon>Basidiomycota</taxon>
        <taxon>Ustilaginomycotina</taxon>
        <taxon>Malasseziomycetes</taxon>
        <taxon>Malasseziales</taxon>
        <taxon>Malasseziaceae</taxon>
        <taxon>Malassezia</taxon>
    </lineage>
</organism>
<dbReference type="Pfam" id="PF00485">
    <property type="entry name" value="PRK"/>
    <property type="match status" value="1"/>
</dbReference>
<dbReference type="FunFam" id="3.40.50.300:FF:002070">
    <property type="entry name" value="Uridine kinase"/>
    <property type="match status" value="1"/>
</dbReference>
<accession>A0A2N1JGA0</accession>
<dbReference type="GO" id="GO:0004849">
    <property type="term" value="F:uridine kinase activity"/>
    <property type="evidence" value="ECO:0007669"/>
    <property type="project" value="UniProtKB-EC"/>
</dbReference>
<evidence type="ECO:0000256" key="5">
    <source>
        <dbReference type="RuleBase" id="RU003825"/>
    </source>
</evidence>
<dbReference type="NCBIfam" id="TIGR00235">
    <property type="entry name" value="udk"/>
    <property type="match status" value="1"/>
</dbReference>
<keyword evidence="4 5" id="KW-0418">Kinase</keyword>
<dbReference type="CDD" id="cd06223">
    <property type="entry name" value="PRTases_typeI"/>
    <property type="match status" value="1"/>
</dbReference>
<keyword evidence="10" id="KW-1185">Reference proteome</keyword>
<dbReference type="PRINTS" id="PR00988">
    <property type="entry name" value="URIDINKINASE"/>
</dbReference>
<dbReference type="STRING" id="2020962.A0A2N1JGA0"/>
<evidence type="ECO:0000259" key="7">
    <source>
        <dbReference type="Pfam" id="PF00485"/>
    </source>
</evidence>
<dbReference type="GO" id="GO:0043771">
    <property type="term" value="F:cytidine kinase activity"/>
    <property type="evidence" value="ECO:0007669"/>
    <property type="project" value="RHEA"/>
</dbReference>
<evidence type="ECO:0000256" key="2">
    <source>
        <dbReference type="ARBA" id="ARBA00022679"/>
    </source>
</evidence>
<dbReference type="InterPro" id="IPR000836">
    <property type="entry name" value="PRTase_dom"/>
</dbReference>
<dbReference type="EMBL" id="KZ454987">
    <property type="protein sequence ID" value="PKI85582.1"/>
    <property type="molecule type" value="Genomic_DNA"/>
</dbReference>
<dbReference type="UniPathway" id="UPA00574">
    <property type="reaction ID" value="UER00637"/>
</dbReference>
<reference evidence="9 10" key="1">
    <citation type="submission" date="2017-10" db="EMBL/GenBank/DDBJ databases">
        <title>A novel species of cold-tolerant Malassezia isolated from bats.</title>
        <authorList>
            <person name="Lorch J.M."/>
            <person name="Palmer J.M."/>
            <person name="Vanderwolf K.J."/>
            <person name="Schmidt K.Z."/>
            <person name="Verant M.L."/>
            <person name="Weller T.J."/>
            <person name="Blehert D.S."/>
        </authorList>
    </citation>
    <scope>NUCLEOTIDE SEQUENCE [LARGE SCALE GENOMIC DNA]</scope>
    <source>
        <strain evidence="9 10">NWHC:44797-103</strain>
    </source>
</reference>
<dbReference type="GO" id="GO:0005524">
    <property type="term" value="F:ATP binding"/>
    <property type="evidence" value="ECO:0007669"/>
    <property type="project" value="UniProtKB-KW"/>
</dbReference>
<evidence type="ECO:0000256" key="1">
    <source>
        <dbReference type="ARBA" id="ARBA00004690"/>
    </source>
</evidence>
<dbReference type="SUPFAM" id="SSF52540">
    <property type="entry name" value="P-loop containing nucleoside triphosphate hydrolases"/>
    <property type="match status" value="1"/>
</dbReference>
<proteinExistence type="inferred from homology"/>
<keyword evidence="3 5" id="KW-0547">Nucleotide-binding</keyword>
<protein>
    <recommendedName>
        <fullName evidence="5">Uridine kinase</fullName>
        <ecNumber evidence="5">2.7.1.48</ecNumber>
    </recommendedName>
</protein>
<dbReference type="Pfam" id="PF14681">
    <property type="entry name" value="UPRTase"/>
    <property type="match status" value="1"/>
</dbReference>
<evidence type="ECO:0000256" key="6">
    <source>
        <dbReference type="SAM" id="MobiDB-lite"/>
    </source>
</evidence>
<feature type="domain" description="Phosphoribulokinase/uridine kinase" evidence="7">
    <location>
        <begin position="78"/>
        <end position="258"/>
    </location>
</feature>
<dbReference type="SUPFAM" id="SSF53271">
    <property type="entry name" value="PRTase-like"/>
    <property type="match status" value="1"/>
</dbReference>
<comment type="similarity">
    <text evidence="5">Belongs to the uridine kinase family.</text>
</comment>
<dbReference type="AlphaFoldDB" id="A0A2N1JGA0"/>
<feature type="domain" description="Phosphoribosyltransferase" evidence="8">
    <location>
        <begin position="350"/>
        <end position="542"/>
    </location>
</feature>
<gene>
    <name evidence="9" type="primary">URK1</name>
    <name evidence="9" type="ORF">MVES_000483</name>
</gene>
<dbReference type="OrthoDB" id="738517at2759"/>